<accession>A0AA39YBY7</accession>
<feature type="region of interest" description="Disordered" evidence="1">
    <location>
        <begin position="75"/>
        <end position="201"/>
    </location>
</feature>
<evidence type="ECO:0000313" key="4">
    <source>
        <dbReference type="EMBL" id="KAK0649728.1"/>
    </source>
</evidence>
<sequence>MASPQKNVFPGLGLPIKSHGGKPDPHHRIPKGVHTWWSAGVTLREQRMMAFIDTITDKPDWEKKVFDEAIVAKWREEAKVGPDTDDKEEEDADDSSGDEDGDGDGDSEKDGRGVEDVGASASDGEANDGDEDNEGEGSDGGSDAVDDQVMADGTDNGEGSDGADEDDSDIPEDIDDDDADGSNSDSSEQDDEVGSAGGIDTEDVYMSPRMFKFCIAELRDKAARFKETGQVNILDAEVTIVKSDNAVSKTLQEELRSAVKALEDVPDRQKDWHPGSDNMVLDLVHPSLFPIVWGFTRALEYGNVPLDGCAKYTGKGVTVLDHPVAETDRDGNPWRDPSLIDRWGSYQWLPAEVSYSDGKAKITSYINNLHPAQHKTLYSVLERITAATIPLWEESVNGFADRRRIKIKASGSEDWAFPPGLKFHIPGRKGPGSLVDPATDEPNYEKPEDIRDDDEDWWDEYVEWKGENRILVYREPRKYIPQADLSKPATAEVLPRITLPPVAGENLQVIYKLANIHLTPEKPTYAGGTWHVEGTSTESIVASALYYYDQDNITDSHLAFRQSLSAEDIIMIPEQDQYEPLTTFLGIEQEGPAVQPLGKVLTREGRLLVFPNVIQHQVQSFSLQDTTRPGHRKILAMFLIDPYRPILSSAHVPPQRRDWWAEEVRKAGGLDALPNEIFDLTVDLVDDFPMSWEQAVKHREILMKERSALVKHETENMFEETFSFCEH</sequence>
<evidence type="ECO:0000259" key="2">
    <source>
        <dbReference type="Pfam" id="PF14033"/>
    </source>
</evidence>
<evidence type="ECO:0000256" key="1">
    <source>
        <dbReference type="SAM" id="MobiDB-lite"/>
    </source>
</evidence>
<feature type="compositionally biased region" description="Acidic residues" evidence="1">
    <location>
        <begin position="125"/>
        <end position="137"/>
    </location>
</feature>
<organism evidence="4 5">
    <name type="scientific">Cercophora newfieldiana</name>
    <dbReference type="NCBI Taxonomy" id="92897"/>
    <lineage>
        <taxon>Eukaryota</taxon>
        <taxon>Fungi</taxon>
        <taxon>Dikarya</taxon>
        <taxon>Ascomycota</taxon>
        <taxon>Pezizomycotina</taxon>
        <taxon>Sordariomycetes</taxon>
        <taxon>Sordariomycetidae</taxon>
        <taxon>Sordariales</taxon>
        <taxon>Lasiosphaeriaceae</taxon>
        <taxon>Cercophora</taxon>
    </lineage>
</organism>
<gene>
    <name evidence="4" type="ORF">B0T16DRAFT_136264</name>
</gene>
<evidence type="ECO:0000259" key="3">
    <source>
        <dbReference type="Pfam" id="PF21666"/>
    </source>
</evidence>
<dbReference type="EMBL" id="JAULSV010000003">
    <property type="protein sequence ID" value="KAK0649728.1"/>
    <property type="molecule type" value="Genomic_DNA"/>
</dbReference>
<feature type="region of interest" description="Disordered" evidence="1">
    <location>
        <begin position="1"/>
        <end position="31"/>
    </location>
</feature>
<reference evidence="4" key="1">
    <citation type="submission" date="2023-06" db="EMBL/GenBank/DDBJ databases">
        <title>Genome-scale phylogeny and comparative genomics of the fungal order Sordariales.</title>
        <authorList>
            <consortium name="Lawrence Berkeley National Laboratory"/>
            <person name="Hensen N."/>
            <person name="Bonometti L."/>
            <person name="Westerberg I."/>
            <person name="Brannstrom I.O."/>
            <person name="Guillou S."/>
            <person name="Cros-Aarteil S."/>
            <person name="Calhoun S."/>
            <person name="Haridas S."/>
            <person name="Kuo A."/>
            <person name="Mondo S."/>
            <person name="Pangilinan J."/>
            <person name="Riley R."/>
            <person name="Labutti K."/>
            <person name="Andreopoulos B."/>
            <person name="Lipzen A."/>
            <person name="Chen C."/>
            <person name="Yanf M."/>
            <person name="Daum C."/>
            <person name="Ng V."/>
            <person name="Clum A."/>
            <person name="Steindorff A."/>
            <person name="Ohm R."/>
            <person name="Martin F."/>
            <person name="Silar P."/>
            <person name="Natvig D."/>
            <person name="Lalanne C."/>
            <person name="Gautier V."/>
            <person name="Ament-Velasquez S.L."/>
            <person name="Kruys A."/>
            <person name="Hutchinson M.I."/>
            <person name="Powell A.J."/>
            <person name="Barry K."/>
            <person name="Miller A.N."/>
            <person name="Grigoriev I.V."/>
            <person name="Debuchy R."/>
            <person name="Gladieux P."/>
            <person name="Thoren M.H."/>
            <person name="Johannesson H."/>
        </authorList>
    </citation>
    <scope>NUCLEOTIDE SEQUENCE</scope>
    <source>
        <strain evidence="4">SMH2532-1</strain>
    </source>
</reference>
<dbReference type="Proteomes" id="UP001174936">
    <property type="component" value="Unassembled WGS sequence"/>
</dbReference>
<feature type="domain" description="DUF4246" evidence="2">
    <location>
        <begin position="209"/>
        <end position="663"/>
    </location>
</feature>
<proteinExistence type="predicted"/>
<protein>
    <submittedName>
        <fullName evidence="4">Uncharacterized protein</fullName>
    </submittedName>
</protein>
<dbReference type="PANTHER" id="PTHR33119:SF1">
    <property type="entry name" value="FE2OG DIOXYGENASE DOMAIN-CONTAINING PROTEIN"/>
    <property type="match status" value="1"/>
</dbReference>
<dbReference type="AlphaFoldDB" id="A0AA39YBY7"/>
<keyword evidence="5" id="KW-1185">Reference proteome</keyword>
<comment type="caution">
    <text evidence="4">The sequence shown here is derived from an EMBL/GenBank/DDBJ whole genome shotgun (WGS) entry which is preliminary data.</text>
</comment>
<feature type="compositionally biased region" description="Acidic residues" evidence="1">
    <location>
        <begin position="161"/>
        <end position="180"/>
    </location>
</feature>
<feature type="region of interest" description="Disordered" evidence="1">
    <location>
        <begin position="428"/>
        <end position="451"/>
    </location>
</feature>
<feature type="compositionally biased region" description="Acidic residues" evidence="1">
    <location>
        <begin position="85"/>
        <end position="105"/>
    </location>
</feature>
<name>A0AA39YBY7_9PEZI</name>
<dbReference type="Pfam" id="PF21666">
    <property type="entry name" value="DUF4246_N"/>
    <property type="match status" value="1"/>
</dbReference>
<dbReference type="InterPro" id="IPR049192">
    <property type="entry name" value="DUF4246_C"/>
</dbReference>
<feature type="compositionally biased region" description="Basic and acidic residues" evidence="1">
    <location>
        <begin position="106"/>
        <end position="115"/>
    </location>
</feature>
<dbReference type="InterPro" id="IPR049207">
    <property type="entry name" value="DUF4246_N"/>
</dbReference>
<dbReference type="Pfam" id="PF14033">
    <property type="entry name" value="DUF4246"/>
    <property type="match status" value="1"/>
</dbReference>
<evidence type="ECO:0000313" key="5">
    <source>
        <dbReference type="Proteomes" id="UP001174936"/>
    </source>
</evidence>
<dbReference type="InterPro" id="IPR025340">
    <property type="entry name" value="DUF4246"/>
</dbReference>
<feature type="compositionally biased region" description="Basic and acidic residues" evidence="1">
    <location>
        <begin position="75"/>
        <end position="84"/>
    </location>
</feature>
<dbReference type="PANTHER" id="PTHR33119">
    <property type="entry name" value="IFI3P"/>
    <property type="match status" value="1"/>
</dbReference>
<feature type="domain" description="DUF4246" evidence="3">
    <location>
        <begin position="10"/>
        <end position="77"/>
    </location>
</feature>